<proteinExistence type="predicted"/>
<dbReference type="EMBL" id="CAJGYM010000004">
    <property type="protein sequence ID" value="CAD6186296.1"/>
    <property type="molecule type" value="Genomic_DNA"/>
</dbReference>
<reference evidence="2" key="1">
    <citation type="submission" date="2020-10" db="EMBL/GenBank/DDBJ databases">
        <authorList>
            <person name="Kikuchi T."/>
        </authorList>
    </citation>
    <scope>NUCLEOTIDE SEQUENCE</scope>
    <source>
        <strain evidence="2">NKZ352</strain>
    </source>
</reference>
<dbReference type="InterPro" id="IPR014811">
    <property type="entry name" value="ArgoL1"/>
</dbReference>
<dbReference type="GO" id="GO:0003723">
    <property type="term" value="F:RNA binding"/>
    <property type="evidence" value="ECO:0007669"/>
    <property type="project" value="InterPro"/>
</dbReference>
<gene>
    <name evidence="2" type="ORF">CAUJ_LOCUS2215</name>
</gene>
<dbReference type="CDD" id="cd02846">
    <property type="entry name" value="PAZ_argonaute_like"/>
    <property type="match status" value="1"/>
</dbReference>
<name>A0A8S1GS34_9PELO</name>
<accession>A0A8S1GS34</accession>
<dbReference type="OrthoDB" id="10252740at2759"/>
<keyword evidence="3" id="KW-1185">Reference proteome</keyword>
<feature type="domain" description="PAZ" evidence="1">
    <location>
        <begin position="311"/>
        <end position="415"/>
    </location>
</feature>
<dbReference type="InterPro" id="IPR032474">
    <property type="entry name" value="Argonaute_N"/>
</dbReference>
<dbReference type="InterPro" id="IPR003100">
    <property type="entry name" value="PAZ_dom"/>
</dbReference>
<dbReference type="Pfam" id="PF02170">
    <property type="entry name" value="PAZ"/>
    <property type="match status" value="1"/>
</dbReference>
<dbReference type="Pfam" id="PF08699">
    <property type="entry name" value="ArgoL1"/>
    <property type="match status" value="1"/>
</dbReference>
<evidence type="ECO:0000313" key="3">
    <source>
        <dbReference type="Proteomes" id="UP000835052"/>
    </source>
</evidence>
<dbReference type="InterPro" id="IPR036085">
    <property type="entry name" value="PAZ_dom_sf"/>
</dbReference>
<evidence type="ECO:0000313" key="2">
    <source>
        <dbReference type="EMBL" id="CAD6186296.1"/>
    </source>
</evidence>
<dbReference type="PROSITE" id="PS50821">
    <property type="entry name" value="PAZ"/>
    <property type="match status" value="1"/>
</dbReference>
<organism evidence="2 3">
    <name type="scientific">Caenorhabditis auriculariae</name>
    <dbReference type="NCBI Taxonomy" id="2777116"/>
    <lineage>
        <taxon>Eukaryota</taxon>
        <taxon>Metazoa</taxon>
        <taxon>Ecdysozoa</taxon>
        <taxon>Nematoda</taxon>
        <taxon>Chromadorea</taxon>
        <taxon>Rhabditida</taxon>
        <taxon>Rhabditina</taxon>
        <taxon>Rhabditomorpha</taxon>
        <taxon>Rhabditoidea</taxon>
        <taxon>Rhabditidae</taxon>
        <taxon>Peloderinae</taxon>
        <taxon>Caenorhabditis</taxon>
    </lineage>
</organism>
<evidence type="ECO:0000259" key="1">
    <source>
        <dbReference type="PROSITE" id="PS50821"/>
    </source>
</evidence>
<comment type="caution">
    <text evidence="2">The sequence shown here is derived from an EMBL/GenBank/DDBJ whole genome shotgun (WGS) entry which is preliminary data.</text>
</comment>
<dbReference type="SUPFAM" id="SSF101690">
    <property type="entry name" value="PAZ domain"/>
    <property type="match status" value="1"/>
</dbReference>
<dbReference type="AlphaFoldDB" id="A0A8S1GS34"/>
<protein>
    <recommendedName>
        <fullName evidence="1">PAZ domain-containing protein</fullName>
    </recommendedName>
</protein>
<dbReference type="PANTHER" id="PTHR22891">
    <property type="entry name" value="EUKARYOTIC TRANSLATION INITIATION FACTOR 2C"/>
    <property type="match status" value="1"/>
</dbReference>
<dbReference type="Gene3D" id="2.170.260.10">
    <property type="entry name" value="paz domain"/>
    <property type="match status" value="1"/>
</dbReference>
<dbReference type="Proteomes" id="UP000835052">
    <property type="component" value="Unassembled WGS sequence"/>
</dbReference>
<dbReference type="Pfam" id="PF16486">
    <property type="entry name" value="ArgoN"/>
    <property type="match status" value="1"/>
</dbReference>
<sequence>MDFSSVSIFSDPKNCSKTSRVNPMEEVSNIYQSDSRRRSIFREKFCSNRRSQKLVIEETHAKNDENASAVILDQNTRFTHGFNNYNTNIRVSDEKMYKFAIASRPLKGGTFGRVIPILSNHFGLTNPSNSTVFQYDVVINPGTNSSNLNRRIVMKALQSTPRLKETSAFAVFDGVSKIYSKEKLEYDMFDTSSSFYVLKADQFEVRVEPSGKIQLSRIDEKLATQTAKVFEAVLQSISALHNVALSRFFFFLKFEDSLELERRSLDLGWGNIDLGSAREARFGFHQSVNLGQNDFFLNVDVSRRTFYKQIGVLDFLAEVLGFNMKALTDGRQLTQKHLRQFSEEIVGLKVETTHCGGPRTYKVTGVEATPVKNLNLLLSGELSSDGNVVPVTEYYKSRYGIDLKFLHLPCLEVFF</sequence>
<dbReference type="SMART" id="SM01163">
    <property type="entry name" value="DUF1785"/>
    <property type="match status" value="1"/>
</dbReference>